<dbReference type="GO" id="GO:0006641">
    <property type="term" value="P:triglyceride metabolic process"/>
    <property type="evidence" value="ECO:0007669"/>
    <property type="project" value="UniProtKB-ARBA"/>
</dbReference>
<dbReference type="GO" id="GO:0016042">
    <property type="term" value="P:lipid catabolic process"/>
    <property type="evidence" value="ECO:0007669"/>
    <property type="project" value="UniProtKB-UniRule"/>
</dbReference>
<dbReference type="InterPro" id="IPR002641">
    <property type="entry name" value="PNPLA_dom"/>
</dbReference>
<dbReference type="GO" id="GO:0004806">
    <property type="term" value="F:triacylglycerol lipase activity"/>
    <property type="evidence" value="ECO:0007669"/>
    <property type="project" value="InterPro"/>
</dbReference>
<dbReference type="SUPFAM" id="SSF52151">
    <property type="entry name" value="FabD/lysophospholipase-like"/>
    <property type="match status" value="1"/>
</dbReference>
<evidence type="ECO:0000256" key="2">
    <source>
        <dbReference type="ARBA" id="ARBA00022801"/>
    </source>
</evidence>
<name>A0A286UNP6_9AGAM</name>
<evidence type="ECO:0000256" key="3">
    <source>
        <dbReference type="ARBA" id="ARBA00022963"/>
    </source>
</evidence>
<keyword evidence="6" id="KW-0812">Transmembrane</keyword>
<feature type="active site" description="Proton acceptor" evidence="5">
    <location>
        <position position="480"/>
    </location>
</feature>
<reference evidence="9 10" key="1">
    <citation type="journal article" date="2017" name="Mol. Ecol.">
        <title>Comparative and population genomic landscape of Phellinus noxius: A hypervariable fungus causing root rot in trees.</title>
        <authorList>
            <person name="Chung C.L."/>
            <person name="Lee T.J."/>
            <person name="Akiba M."/>
            <person name="Lee H.H."/>
            <person name="Kuo T.H."/>
            <person name="Liu D."/>
            <person name="Ke H.M."/>
            <person name="Yokoi T."/>
            <person name="Roa M.B."/>
            <person name="Lu M.J."/>
            <person name="Chang Y.Y."/>
            <person name="Ann P.J."/>
            <person name="Tsai J.N."/>
            <person name="Chen C.Y."/>
            <person name="Tzean S.S."/>
            <person name="Ota Y."/>
            <person name="Hattori T."/>
            <person name="Sahashi N."/>
            <person name="Liou R.F."/>
            <person name="Kikuchi T."/>
            <person name="Tsai I.J."/>
        </authorList>
    </citation>
    <scope>NUCLEOTIDE SEQUENCE [LARGE SCALE GENOMIC DNA]</scope>
    <source>
        <strain evidence="9 10">FFPRI411160</strain>
    </source>
</reference>
<feature type="compositionally biased region" description="Acidic residues" evidence="7">
    <location>
        <begin position="827"/>
        <end position="841"/>
    </location>
</feature>
<feature type="region of interest" description="Disordered" evidence="7">
    <location>
        <begin position="661"/>
        <end position="682"/>
    </location>
</feature>
<dbReference type="Proteomes" id="UP000217199">
    <property type="component" value="Unassembled WGS sequence"/>
</dbReference>
<feature type="active site" description="Nucleophile" evidence="5">
    <location>
        <position position="335"/>
    </location>
</feature>
<dbReference type="OrthoDB" id="15478at2759"/>
<comment type="caution">
    <text evidence="9">The sequence shown here is derived from an EMBL/GenBank/DDBJ whole genome shotgun (WGS) entry which is preliminary data.</text>
</comment>
<dbReference type="CDD" id="cd07232">
    <property type="entry name" value="Pat_PLPL"/>
    <property type="match status" value="1"/>
</dbReference>
<dbReference type="STRING" id="2282107.A0A286UNP6"/>
<feature type="transmembrane region" description="Helical" evidence="6">
    <location>
        <begin position="127"/>
        <end position="147"/>
    </location>
</feature>
<protein>
    <recommendedName>
        <fullName evidence="6">Patatin-like phospholipase domain-containing protein</fullName>
        <ecNumber evidence="6">3.1.1.-</ecNumber>
    </recommendedName>
</protein>
<feature type="transmembrane region" description="Helical" evidence="6">
    <location>
        <begin position="296"/>
        <end position="315"/>
    </location>
</feature>
<dbReference type="EC" id="3.1.1.-" evidence="6"/>
<keyword evidence="10" id="KW-1185">Reference proteome</keyword>
<dbReference type="Pfam" id="PF11815">
    <property type="entry name" value="DUF3336"/>
    <property type="match status" value="1"/>
</dbReference>
<dbReference type="Pfam" id="PF01734">
    <property type="entry name" value="Patatin"/>
    <property type="match status" value="1"/>
</dbReference>
<evidence type="ECO:0000259" key="8">
    <source>
        <dbReference type="PROSITE" id="PS51635"/>
    </source>
</evidence>
<dbReference type="GO" id="GO:0016020">
    <property type="term" value="C:membrane"/>
    <property type="evidence" value="ECO:0007669"/>
    <property type="project" value="UniProtKB-SubCell"/>
</dbReference>
<evidence type="ECO:0000256" key="1">
    <source>
        <dbReference type="ARBA" id="ARBA00006104"/>
    </source>
</evidence>
<dbReference type="InterPro" id="IPR021771">
    <property type="entry name" value="Triacylglycerol_lipase_N"/>
</dbReference>
<feature type="domain" description="PNPLA" evidence="8">
    <location>
        <begin position="302"/>
        <end position="493"/>
    </location>
</feature>
<accession>A0A286UNP6</accession>
<keyword evidence="3 5" id="KW-0442">Lipid degradation</keyword>
<evidence type="ECO:0000256" key="6">
    <source>
        <dbReference type="RuleBase" id="RU362055"/>
    </source>
</evidence>
<comment type="function">
    <text evidence="6">Lipid hydrolase.</text>
</comment>
<feature type="region of interest" description="Disordered" evidence="7">
    <location>
        <begin position="739"/>
        <end position="771"/>
    </location>
</feature>
<feature type="region of interest" description="Disordered" evidence="7">
    <location>
        <begin position="1"/>
        <end position="23"/>
    </location>
</feature>
<keyword evidence="6" id="KW-1133">Transmembrane helix</keyword>
<evidence type="ECO:0000256" key="4">
    <source>
        <dbReference type="ARBA" id="ARBA00023098"/>
    </source>
</evidence>
<organism evidence="9 10">
    <name type="scientific">Pyrrhoderma noxium</name>
    <dbReference type="NCBI Taxonomy" id="2282107"/>
    <lineage>
        <taxon>Eukaryota</taxon>
        <taxon>Fungi</taxon>
        <taxon>Dikarya</taxon>
        <taxon>Basidiomycota</taxon>
        <taxon>Agaricomycotina</taxon>
        <taxon>Agaricomycetes</taxon>
        <taxon>Hymenochaetales</taxon>
        <taxon>Hymenochaetaceae</taxon>
        <taxon>Pyrrhoderma</taxon>
    </lineage>
</organism>
<proteinExistence type="inferred from homology"/>
<dbReference type="InParanoid" id="A0A286UNP6"/>
<evidence type="ECO:0000256" key="7">
    <source>
        <dbReference type="SAM" id="MobiDB-lite"/>
    </source>
</evidence>
<comment type="subcellular location">
    <subcellularLocation>
        <location evidence="6">Membrane</location>
        <topology evidence="6">Single-pass membrane protein</topology>
    </subcellularLocation>
</comment>
<gene>
    <name evidence="9" type="ORF">PNOK_0379600</name>
</gene>
<comment type="caution">
    <text evidence="5 6">Lacks conserved residue(s) required for the propagation of feature annotation.</text>
</comment>
<comment type="similarity">
    <text evidence="1 6">Belongs to the PLPL family.</text>
</comment>
<evidence type="ECO:0000256" key="5">
    <source>
        <dbReference type="PROSITE-ProRule" id="PRU01161"/>
    </source>
</evidence>
<dbReference type="PANTHER" id="PTHR14226:SF66">
    <property type="entry name" value="TRIACYLGLYCEROL LIPASE PTL2"/>
    <property type="match status" value="1"/>
</dbReference>
<evidence type="ECO:0000313" key="10">
    <source>
        <dbReference type="Proteomes" id="UP000217199"/>
    </source>
</evidence>
<dbReference type="InterPro" id="IPR050301">
    <property type="entry name" value="NTE"/>
</dbReference>
<dbReference type="Gene3D" id="3.40.1090.10">
    <property type="entry name" value="Cytosolic phospholipase A2 catalytic domain"/>
    <property type="match status" value="2"/>
</dbReference>
<keyword evidence="4 5" id="KW-0443">Lipid metabolism</keyword>
<dbReference type="PANTHER" id="PTHR14226">
    <property type="entry name" value="NEUROPATHY TARGET ESTERASE/SWISS CHEESE D.MELANOGASTER"/>
    <property type="match status" value="1"/>
</dbReference>
<dbReference type="EMBL" id="NBII01000003">
    <property type="protein sequence ID" value="PAV21169.1"/>
    <property type="molecule type" value="Genomic_DNA"/>
</dbReference>
<feature type="short sequence motif" description="GXSXG" evidence="5">
    <location>
        <begin position="333"/>
        <end position="337"/>
    </location>
</feature>
<dbReference type="AlphaFoldDB" id="A0A286UNP6"/>
<keyword evidence="2 5" id="KW-0378">Hydrolase</keyword>
<dbReference type="InterPro" id="IPR016035">
    <property type="entry name" value="Acyl_Trfase/lysoPLipase"/>
</dbReference>
<evidence type="ECO:0000313" key="9">
    <source>
        <dbReference type="EMBL" id="PAV21169.1"/>
    </source>
</evidence>
<dbReference type="PROSITE" id="PS51635">
    <property type="entry name" value="PNPLA"/>
    <property type="match status" value="1"/>
</dbReference>
<keyword evidence="6" id="KW-0472">Membrane</keyword>
<sequence length="865" mass="99132">MPTLPPYKDTPQTSNYGSTRDDLHTNYVNESHIEAFAHALSAEYFIDNDYIETPRHSPSSRSLNLSPVLQTKTLSATNLNVNALKSPRIQKVSALSDFAPVNLRVKRRKRGIRHEKRQDWLFTLLRWPLLMFIFLFIFFEFGMYVFVRQCVNAKEWFTAWTGRKGQLRKKLRASKTFEEWREAALALDKYLGFDEWKVIEDDPYYDWRLVRKVLKSMYSLRKSGDARGVLGVLETCVKRNFAGVESQRLYSETFYGTKDLIESYITEVEKALIYIRNTPILSNEEKRRFFKSANKNLGISALCLSGGATFGYYHFGVIKALVQNNLLPRVITGTSAGGLVAAFAATRTDAEMKEMLVPELADRITACEEPFRLWFKRFWETGARFDSVDWARKACFFTKGSLTFREAYQKTGRILNISVIPADRHSPTKLLNYLTAPDTVIWSALIASAAVPGILNPVVLMQKTKDGNLIPWNWGSKFKDGSLRSDIPLQSLNHYFNVAHPVVSQVNPHVHLFFFAPRGSAGKPVAHRKGKGWRGNFLLSAAEQWLKLELTKNFKVIRDLDLLPQLLGQDWSSVFLQRFDGTVTIWPKTRFMDWINILSDPDRSELERMMNVGEFVTWPKLHIIENRIRLEREILQGRRSARRNLSLRELIPPKDLDAGHIPDISMGPTLSPDGKSSWPMESDMESTSKLTFDGRQRLRALTHLEPVSGSSTPIGMKGSLDPLRSESRRRVWASHLFEDADFSPTPPQERVYDSSKRPFPPDSSVASSSTPDLHSLMRFTHLPSNGFFRTLRNHSFGRFTSPFQSTRREEKKPESGQQESTWSSDSSELDDEFDFMGDDYADQYNFRGPVLSSSRELSPEDEQDE</sequence>
<feature type="region of interest" description="Disordered" evidence="7">
    <location>
        <begin position="799"/>
        <end position="865"/>
    </location>
</feature>